<reference evidence="2 3" key="1">
    <citation type="submission" date="2014-11" db="EMBL/GenBank/DDBJ databases">
        <authorList>
            <person name="Zhu J."/>
            <person name="Qi W."/>
            <person name="Song R."/>
        </authorList>
    </citation>
    <scope>NUCLEOTIDE SEQUENCE [LARGE SCALE GENOMIC DNA]</scope>
</reference>
<dbReference type="InParanoid" id="A0A0G4EVI9"/>
<evidence type="ECO:0000313" key="2">
    <source>
        <dbReference type="EMBL" id="CEM02651.1"/>
    </source>
</evidence>
<dbReference type="PhylomeDB" id="A0A0G4EVI9"/>
<dbReference type="Proteomes" id="UP000041254">
    <property type="component" value="Unassembled WGS sequence"/>
</dbReference>
<keyword evidence="3" id="KW-1185">Reference proteome</keyword>
<organism evidence="2 3">
    <name type="scientific">Vitrella brassicaformis (strain CCMP3155)</name>
    <dbReference type="NCBI Taxonomy" id="1169540"/>
    <lineage>
        <taxon>Eukaryota</taxon>
        <taxon>Sar</taxon>
        <taxon>Alveolata</taxon>
        <taxon>Colpodellida</taxon>
        <taxon>Vitrellaceae</taxon>
        <taxon>Vitrella</taxon>
    </lineage>
</organism>
<proteinExistence type="predicted"/>
<dbReference type="EMBL" id="CDMY01000332">
    <property type="protein sequence ID" value="CEM02651.1"/>
    <property type="molecule type" value="Genomic_DNA"/>
</dbReference>
<sequence>MGDHNKNPRAFSQLVPGTYLMEDVKSDAWADAIENVGDTDSCLRIQGRMEDSDEDFSIDLSCNTTEGVSAILPFDCPDVGLCSVRDGNVFKPALLVIQGVLKVVNASEADCVGLEAQIELTATGLVDEAISGRARSANYTAEQRITIFAEGEETELITTRGIALVSPAANSDLGLLTFPSTVPAGCPSLLKQRIFTITSGDVAAGGVIAATASGYSYDQNDTVVSKKVFEVEIGSGKSADFNEVCREAAEEDRISAEQERLVTEQAAIGVDPSRALVGIEAPSLWFPLFKTGPSPFFPLFNARRVARYSVTREFNPDEIADEFGVTDRDREQSKIFLWRRVFDFISVQADISRPISYVQILCAENVTVLPVTFKLENLETGSSLDLILKAQLGSLLDQDAGVYVECRRRVLQTLPVGFADTYQIPGGLTAGSIAAVGVDPKVWALGDNVFVDVLIKDGEGGSTTTSLRDEGIVANLQQHNCIGVTETKQREISATVLVYERQEEGNRASEEVILDTTCEIGFECFAACPEPRLPVSSPAAVQNRTYQLLDAPFRTATSEWTITSGTMEPARYSSGPLPLFDSRYDTRGCTDNRFTDSSCTRTVDEKIYSCAPDQGTGIGVQVKVEYDSAALDSRITHGFFEPLALANVFIKGAVWQVYPPECAGSIVFVEGDLLVGVGFQNNFIQPQEGRGYFGDEVNTQLDDLIFARGQEGQEGLHFGIPEALLTSSVRLMKVEYTLLSLAEEATIEACFNANKSRKVSTKDLVFHPDGQTKTKISYFDVSRFNGDLQEIQSESFGAPLLNDDELGLKSFLHIDSNIEGDIFSLSSSVLLGNLTNFCDETNKILIQCQPAKRLQLVADHGSRAADDELVNSIATVVSSGAGFDYIANLTAPPGFDLSCNISEASEIFRLTMSNREGGHLVYADTAYIDHDIQNYLIRTVPLSVGFRRANGETGKVDALCPVAIDCLLPERAPRPVFDPSPDNTSIARPPRPPASTPLPGRDDFCPEPLLFEAAGNLSTLQDLRLPTGLHPHVIWNARSISPFIVVALDAGEDGVATLSVVDLLIFGNRVIGEERVTVEAVSDFTSGTFELVVVVLTRNINGAADGIGIQALCVNGPCNAKLVVFEHTGDCIPRAVDGKVFGVSETIDLEALPLLPSPPAPPGGRLPRPCPGSLLGPINGSLEAGNPTSIDSISGPFPACFVIVALDSLTMGDSDLFVYNPSTGDGVISDKKSDGIIDSYEDVVVVDVCAFGGSFSFGVSCYSGPCEWELIPFDHDGNCMPSLPYGVKVIGIDTKIDPTLPVFPGR</sequence>
<evidence type="ECO:0000256" key="1">
    <source>
        <dbReference type="SAM" id="MobiDB-lite"/>
    </source>
</evidence>
<evidence type="ECO:0000313" key="3">
    <source>
        <dbReference type="Proteomes" id="UP000041254"/>
    </source>
</evidence>
<gene>
    <name evidence="2" type="ORF">Vbra_8383</name>
</gene>
<accession>A0A0G4EVI9</accession>
<dbReference type="VEuPathDB" id="CryptoDB:Vbra_8383"/>
<protein>
    <submittedName>
        <fullName evidence="2">Uncharacterized protein</fullName>
    </submittedName>
</protein>
<feature type="region of interest" description="Disordered" evidence="1">
    <location>
        <begin position="976"/>
        <end position="999"/>
    </location>
</feature>
<name>A0A0G4EVI9_VITBC</name>